<feature type="non-terminal residue" evidence="1">
    <location>
        <position position="27"/>
    </location>
</feature>
<protein>
    <submittedName>
        <fullName evidence="1">Uncharacterized protein</fullName>
    </submittedName>
</protein>
<dbReference type="Proteomes" id="UP000265520">
    <property type="component" value="Unassembled WGS sequence"/>
</dbReference>
<name>A0A392SEW3_9FABA</name>
<dbReference type="AlphaFoldDB" id="A0A392SEW3"/>
<organism evidence="1 2">
    <name type="scientific">Trifolium medium</name>
    <dbReference type="NCBI Taxonomy" id="97028"/>
    <lineage>
        <taxon>Eukaryota</taxon>
        <taxon>Viridiplantae</taxon>
        <taxon>Streptophyta</taxon>
        <taxon>Embryophyta</taxon>
        <taxon>Tracheophyta</taxon>
        <taxon>Spermatophyta</taxon>
        <taxon>Magnoliopsida</taxon>
        <taxon>eudicotyledons</taxon>
        <taxon>Gunneridae</taxon>
        <taxon>Pentapetalae</taxon>
        <taxon>rosids</taxon>
        <taxon>fabids</taxon>
        <taxon>Fabales</taxon>
        <taxon>Fabaceae</taxon>
        <taxon>Papilionoideae</taxon>
        <taxon>50 kb inversion clade</taxon>
        <taxon>NPAAA clade</taxon>
        <taxon>Hologalegina</taxon>
        <taxon>IRL clade</taxon>
        <taxon>Trifolieae</taxon>
        <taxon>Trifolium</taxon>
    </lineage>
</organism>
<keyword evidence="2" id="KW-1185">Reference proteome</keyword>
<dbReference type="EMBL" id="LXQA010372459">
    <property type="protein sequence ID" value="MCI47438.1"/>
    <property type="molecule type" value="Genomic_DNA"/>
</dbReference>
<accession>A0A392SEW3</accession>
<reference evidence="1 2" key="1">
    <citation type="journal article" date="2018" name="Front. Plant Sci.">
        <title>Red Clover (Trifolium pratense) and Zigzag Clover (T. medium) - A Picture of Genomic Similarities and Differences.</title>
        <authorList>
            <person name="Dluhosova J."/>
            <person name="Istvanek J."/>
            <person name="Nedelnik J."/>
            <person name="Repkova J."/>
        </authorList>
    </citation>
    <scope>NUCLEOTIDE SEQUENCE [LARGE SCALE GENOMIC DNA]</scope>
    <source>
        <strain evidence="2">cv. 10/8</strain>
        <tissue evidence="1">Leaf</tissue>
    </source>
</reference>
<sequence>MHRILMFNQLSGKLPPELGNLHQLEML</sequence>
<evidence type="ECO:0000313" key="2">
    <source>
        <dbReference type="Proteomes" id="UP000265520"/>
    </source>
</evidence>
<proteinExistence type="predicted"/>
<comment type="caution">
    <text evidence="1">The sequence shown here is derived from an EMBL/GenBank/DDBJ whole genome shotgun (WGS) entry which is preliminary data.</text>
</comment>
<evidence type="ECO:0000313" key="1">
    <source>
        <dbReference type="EMBL" id="MCI47438.1"/>
    </source>
</evidence>